<accession>A0A2J6QYS8</accession>
<dbReference type="Gene3D" id="1.25.40.20">
    <property type="entry name" value="Ankyrin repeat-containing domain"/>
    <property type="match status" value="3"/>
</dbReference>
<gene>
    <name evidence="5" type="ORF">L207DRAFT_572675</name>
</gene>
<protein>
    <submittedName>
        <fullName evidence="5">Ankyrin</fullName>
    </submittedName>
</protein>
<dbReference type="InterPro" id="IPR025676">
    <property type="entry name" value="Clr5_dom"/>
</dbReference>
<feature type="repeat" description="ANK" evidence="3">
    <location>
        <begin position="165"/>
        <end position="197"/>
    </location>
</feature>
<evidence type="ECO:0000313" key="6">
    <source>
        <dbReference type="Proteomes" id="UP000235786"/>
    </source>
</evidence>
<evidence type="ECO:0000259" key="4">
    <source>
        <dbReference type="Pfam" id="PF14420"/>
    </source>
</evidence>
<feature type="repeat" description="ANK" evidence="3">
    <location>
        <begin position="262"/>
        <end position="300"/>
    </location>
</feature>
<name>A0A2J6QYS8_HYAVF</name>
<dbReference type="PROSITE" id="PS50088">
    <property type="entry name" value="ANK_REPEAT"/>
    <property type="match status" value="3"/>
</dbReference>
<dbReference type="InterPro" id="IPR036770">
    <property type="entry name" value="Ankyrin_rpt-contain_sf"/>
</dbReference>
<dbReference type="Proteomes" id="UP000235786">
    <property type="component" value="Unassembled WGS sequence"/>
</dbReference>
<dbReference type="SMART" id="SM00248">
    <property type="entry name" value="ANK"/>
    <property type="match status" value="6"/>
</dbReference>
<dbReference type="InterPro" id="IPR002110">
    <property type="entry name" value="Ankyrin_rpt"/>
</dbReference>
<keyword evidence="1" id="KW-0677">Repeat</keyword>
<dbReference type="AlphaFoldDB" id="A0A2J6QYS8"/>
<dbReference type="OrthoDB" id="5416972at2759"/>
<organism evidence="5 6">
    <name type="scientific">Hyaloscypha variabilis (strain UAMH 11265 / GT02V1 / F)</name>
    <name type="common">Meliniomyces variabilis</name>
    <dbReference type="NCBI Taxonomy" id="1149755"/>
    <lineage>
        <taxon>Eukaryota</taxon>
        <taxon>Fungi</taxon>
        <taxon>Dikarya</taxon>
        <taxon>Ascomycota</taxon>
        <taxon>Pezizomycotina</taxon>
        <taxon>Leotiomycetes</taxon>
        <taxon>Helotiales</taxon>
        <taxon>Hyaloscyphaceae</taxon>
        <taxon>Hyaloscypha</taxon>
        <taxon>Hyaloscypha variabilis</taxon>
    </lineage>
</organism>
<dbReference type="PANTHER" id="PTHR24198:SF165">
    <property type="entry name" value="ANKYRIN REPEAT-CONTAINING PROTEIN-RELATED"/>
    <property type="match status" value="1"/>
</dbReference>
<evidence type="ECO:0000256" key="1">
    <source>
        <dbReference type="ARBA" id="ARBA00022737"/>
    </source>
</evidence>
<dbReference type="PANTHER" id="PTHR24198">
    <property type="entry name" value="ANKYRIN REPEAT AND PROTEIN KINASE DOMAIN-CONTAINING PROTEIN"/>
    <property type="match status" value="1"/>
</dbReference>
<feature type="repeat" description="ANK" evidence="3">
    <location>
        <begin position="198"/>
        <end position="230"/>
    </location>
</feature>
<keyword evidence="6" id="KW-1185">Reference proteome</keyword>
<dbReference type="SUPFAM" id="SSF48403">
    <property type="entry name" value="Ankyrin repeat"/>
    <property type="match status" value="1"/>
</dbReference>
<dbReference type="Pfam" id="PF00023">
    <property type="entry name" value="Ank"/>
    <property type="match status" value="1"/>
</dbReference>
<evidence type="ECO:0000313" key="5">
    <source>
        <dbReference type="EMBL" id="PMD31422.1"/>
    </source>
</evidence>
<dbReference type="PROSITE" id="PS50297">
    <property type="entry name" value="ANK_REP_REGION"/>
    <property type="match status" value="2"/>
</dbReference>
<reference evidence="5 6" key="1">
    <citation type="submission" date="2016-04" db="EMBL/GenBank/DDBJ databases">
        <title>A degradative enzymes factory behind the ericoid mycorrhizal symbiosis.</title>
        <authorList>
            <consortium name="DOE Joint Genome Institute"/>
            <person name="Martino E."/>
            <person name="Morin E."/>
            <person name="Grelet G."/>
            <person name="Kuo A."/>
            <person name="Kohler A."/>
            <person name="Daghino S."/>
            <person name="Barry K."/>
            <person name="Choi C."/>
            <person name="Cichocki N."/>
            <person name="Clum A."/>
            <person name="Copeland A."/>
            <person name="Hainaut M."/>
            <person name="Haridas S."/>
            <person name="Labutti K."/>
            <person name="Lindquist E."/>
            <person name="Lipzen A."/>
            <person name="Khouja H.-R."/>
            <person name="Murat C."/>
            <person name="Ohm R."/>
            <person name="Olson A."/>
            <person name="Spatafora J."/>
            <person name="Veneault-Fourrey C."/>
            <person name="Henrissat B."/>
            <person name="Grigoriev I."/>
            <person name="Martin F."/>
            <person name="Perotto S."/>
        </authorList>
    </citation>
    <scope>NUCLEOTIDE SEQUENCE [LARGE SCALE GENOMIC DNA]</scope>
    <source>
        <strain evidence="5 6">F</strain>
    </source>
</reference>
<keyword evidence="2 3" id="KW-0040">ANK repeat</keyword>
<dbReference type="STRING" id="1149755.A0A2J6QYS8"/>
<sequence length="615" mass="69181">MMPLKNWTEAQSYIHEHYVVQHQPLHRVRELMRRNGFNASIRAYRDKLKEWGYLRRQVRQQGLPPQLPTSGAVGTQPDAALPSMQSTAGIFGGLLDFNIFSNSLPSPSENQGLWQNPPLHGSIPMSQFGQGSTSFASMSNSGASAFPILPENNDNGNNLNTRDSSGRTLLHQAVISRSLKDVEKYLSMGLAVDTQDDENNQPLHLAAERGSQEVVKLLLKYKADPNAKGKSGRTSLHMSIHFPKAMKEILKTYQGVSSQDDNGDTPLHLALSSSTLDERPKESAIQQLILAGANVNALNTAQITPFHMMLEKINPDGKYCIEFAVMFLENKADISLETNDGKPHSKFFWRTLAPDALLQGNYYGYHVDFELVQFLCNTATVDKSDSHGNCPLHILAGGAYRTYGKQMEWTTLLLERGANPNSNNREGESPLITASLCHINSRTLDFVEILLQSKANPMVRDLKGNLPIYHAARCETQGEQVRFIEVLLEASSSDVLTIEQNASEYLAPRDQEWWEEYRRFSQHPIWSDPSRLLDLTMRMPNDVAQTISKSALKVLATKFLWSAKAEFDSLTEIFGPQHEDTQEQGHRMVQILRDCLKLNIEVEQSWYHSLLDLFD</sequence>
<dbReference type="EMBL" id="KZ613962">
    <property type="protein sequence ID" value="PMD31422.1"/>
    <property type="molecule type" value="Genomic_DNA"/>
</dbReference>
<evidence type="ECO:0000256" key="2">
    <source>
        <dbReference type="ARBA" id="ARBA00023043"/>
    </source>
</evidence>
<dbReference type="Pfam" id="PF14420">
    <property type="entry name" value="Clr5"/>
    <property type="match status" value="1"/>
</dbReference>
<dbReference type="Pfam" id="PF12796">
    <property type="entry name" value="Ank_2"/>
    <property type="match status" value="1"/>
</dbReference>
<evidence type="ECO:0000256" key="3">
    <source>
        <dbReference type="PROSITE-ProRule" id="PRU00023"/>
    </source>
</evidence>
<feature type="domain" description="Clr5" evidence="4">
    <location>
        <begin position="5"/>
        <end position="52"/>
    </location>
</feature>
<proteinExistence type="predicted"/>